<reference evidence="2" key="1">
    <citation type="submission" date="2017-07" db="EMBL/GenBank/DDBJ databases">
        <title>Taro Niue Genome Assembly and Annotation.</title>
        <authorList>
            <person name="Atibalentja N."/>
            <person name="Keating K."/>
            <person name="Fields C.J."/>
        </authorList>
    </citation>
    <scope>NUCLEOTIDE SEQUENCE</scope>
    <source>
        <strain evidence="2">Niue_2</strain>
        <tissue evidence="2">Leaf</tissue>
    </source>
</reference>
<dbReference type="Proteomes" id="UP000652761">
    <property type="component" value="Unassembled WGS sequence"/>
</dbReference>
<feature type="region of interest" description="Disordered" evidence="1">
    <location>
        <begin position="160"/>
        <end position="190"/>
    </location>
</feature>
<comment type="caution">
    <text evidence="2">The sequence shown here is derived from an EMBL/GenBank/DDBJ whole genome shotgun (WGS) entry which is preliminary data.</text>
</comment>
<gene>
    <name evidence="2" type="ORF">Taro_004990</name>
</gene>
<accession>A0A843TNU2</accession>
<protein>
    <submittedName>
        <fullName evidence="2">Uncharacterized protein</fullName>
    </submittedName>
</protein>
<evidence type="ECO:0000256" key="1">
    <source>
        <dbReference type="SAM" id="MobiDB-lite"/>
    </source>
</evidence>
<feature type="compositionally biased region" description="Basic and acidic residues" evidence="1">
    <location>
        <begin position="160"/>
        <end position="169"/>
    </location>
</feature>
<name>A0A843TNU2_COLES</name>
<evidence type="ECO:0000313" key="3">
    <source>
        <dbReference type="Proteomes" id="UP000652761"/>
    </source>
</evidence>
<keyword evidence="3" id="KW-1185">Reference proteome</keyword>
<dbReference type="AlphaFoldDB" id="A0A843TNU2"/>
<proteinExistence type="predicted"/>
<dbReference type="EMBL" id="NMUH01000138">
    <property type="protein sequence ID" value="MQL72651.1"/>
    <property type="molecule type" value="Genomic_DNA"/>
</dbReference>
<evidence type="ECO:0000313" key="2">
    <source>
        <dbReference type="EMBL" id="MQL72651.1"/>
    </source>
</evidence>
<organism evidence="2 3">
    <name type="scientific">Colocasia esculenta</name>
    <name type="common">Wild taro</name>
    <name type="synonym">Arum esculentum</name>
    <dbReference type="NCBI Taxonomy" id="4460"/>
    <lineage>
        <taxon>Eukaryota</taxon>
        <taxon>Viridiplantae</taxon>
        <taxon>Streptophyta</taxon>
        <taxon>Embryophyta</taxon>
        <taxon>Tracheophyta</taxon>
        <taxon>Spermatophyta</taxon>
        <taxon>Magnoliopsida</taxon>
        <taxon>Liliopsida</taxon>
        <taxon>Araceae</taxon>
        <taxon>Aroideae</taxon>
        <taxon>Colocasieae</taxon>
        <taxon>Colocasia</taxon>
    </lineage>
</organism>
<sequence>MGLRPCGLQVVVFSWSPQLLDLFTWSGSWTFRPWLQQTFPTEPVTSEAHPYPHRCGAGDANLMNLTAGFVDVYSDGSLNGIRVDANLCDLQNIVTSEALPYPHRLRPVRGRRTRIKYVIGLTGLVEEFRHSGTQAEQAKGCSESSLGILKVFRRGDRARELQKRGEGGRPRLQHSKACLPTKPSSSSSSSQSLAIFLHSPLLLPPVMTHKGKAATVTEMSGMAPTGARGPKYWHNEGLHERFWISDDYNIVLAKEEESTW</sequence>